<proteinExistence type="predicted"/>
<dbReference type="RefSeq" id="XP_014152609.1">
    <property type="nucleotide sequence ID" value="XM_014297134.1"/>
</dbReference>
<keyword evidence="2 4" id="KW-0547">Nucleotide-binding</keyword>
<sequence>MLQLMRDDGLLEDGGEIYCDMNDNEKASDNVQQAAEATGIDFDGVFSPHEGVMTLVGDLCERMKLPGNCAEAYYMARDKKLGREACVRAGVPSPRFEAIYKRDDIDAVVERVGLPLVMKPSSGAGSDGVFKCSSMEEVYTNYDRVIKEMSENDTFLINAGLTILLIVEEYIDGDEFDVDVLMYDGEAVYANIIDNWPTMEPTFLETGSNCPTSYGPKEAQQLKDYAVDCVRAMKFKQGCFHVEVKYSRKETRLQKDADGDVLGTPLLIEVNPRMGVGALFCCGVSFISQK</sequence>
<dbReference type="Gene3D" id="3.30.470.20">
    <property type="entry name" value="ATP-grasp fold, B domain"/>
    <property type="match status" value="1"/>
</dbReference>
<feature type="non-terminal residue" evidence="6">
    <location>
        <position position="290"/>
    </location>
</feature>
<evidence type="ECO:0000313" key="6">
    <source>
        <dbReference type="EMBL" id="KNC78707.1"/>
    </source>
</evidence>
<evidence type="ECO:0000313" key="7">
    <source>
        <dbReference type="Proteomes" id="UP000054560"/>
    </source>
</evidence>
<reference evidence="6 7" key="1">
    <citation type="submission" date="2011-02" db="EMBL/GenBank/DDBJ databases">
        <title>The Genome Sequence of Sphaeroforma arctica JP610.</title>
        <authorList>
            <consortium name="The Broad Institute Genome Sequencing Platform"/>
            <person name="Russ C."/>
            <person name="Cuomo C."/>
            <person name="Young S.K."/>
            <person name="Zeng Q."/>
            <person name="Gargeya S."/>
            <person name="Alvarado L."/>
            <person name="Berlin A."/>
            <person name="Chapman S.B."/>
            <person name="Chen Z."/>
            <person name="Freedman E."/>
            <person name="Gellesch M."/>
            <person name="Goldberg J."/>
            <person name="Griggs A."/>
            <person name="Gujja S."/>
            <person name="Heilman E."/>
            <person name="Heiman D."/>
            <person name="Howarth C."/>
            <person name="Mehta T."/>
            <person name="Neiman D."/>
            <person name="Pearson M."/>
            <person name="Roberts A."/>
            <person name="Saif S."/>
            <person name="Shea T."/>
            <person name="Shenoy N."/>
            <person name="Sisk P."/>
            <person name="Stolte C."/>
            <person name="Sykes S."/>
            <person name="White J."/>
            <person name="Yandava C."/>
            <person name="Burger G."/>
            <person name="Gray M.W."/>
            <person name="Holland P.W.H."/>
            <person name="King N."/>
            <person name="Lang F.B.F."/>
            <person name="Roger A.J."/>
            <person name="Ruiz-Trillo I."/>
            <person name="Haas B."/>
            <person name="Nusbaum C."/>
            <person name="Birren B."/>
        </authorList>
    </citation>
    <scope>NUCLEOTIDE SEQUENCE [LARGE SCALE GENOMIC DNA]</scope>
    <source>
        <strain evidence="6 7">JP610</strain>
    </source>
</reference>
<dbReference type="OrthoDB" id="434648at2759"/>
<dbReference type="Proteomes" id="UP000054560">
    <property type="component" value="Unassembled WGS sequence"/>
</dbReference>
<organism evidence="6 7">
    <name type="scientific">Sphaeroforma arctica JP610</name>
    <dbReference type="NCBI Taxonomy" id="667725"/>
    <lineage>
        <taxon>Eukaryota</taxon>
        <taxon>Ichthyosporea</taxon>
        <taxon>Ichthyophonida</taxon>
        <taxon>Sphaeroforma</taxon>
    </lineage>
</organism>
<dbReference type="Pfam" id="PF13535">
    <property type="entry name" value="ATP-grasp_4"/>
    <property type="match status" value="1"/>
</dbReference>
<evidence type="ECO:0000259" key="5">
    <source>
        <dbReference type="PROSITE" id="PS50975"/>
    </source>
</evidence>
<dbReference type="PANTHER" id="PTHR43585:SF2">
    <property type="entry name" value="ATP-GRASP ENZYME FSQD"/>
    <property type="match status" value="1"/>
</dbReference>
<gene>
    <name evidence="6" type="ORF">SARC_08879</name>
</gene>
<dbReference type="GO" id="GO:0046872">
    <property type="term" value="F:metal ion binding"/>
    <property type="evidence" value="ECO:0007669"/>
    <property type="project" value="InterPro"/>
</dbReference>
<evidence type="ECO:0000256" key="2">
    <source>
        <dbReference type="ARBA" id="ARBA00022741"/>
    </source>
</evidence>
<evidence type="ECO:0000256" key="3">
    <source>
        <dbReference type="ARBA" id="ARBA00022840"/>
    </source>
</evidence>
<dbReference type="GO" id="GO:0005524">
    <property type="term" value="F:ATP binding"/>
    <property type="evidence" value="ECO:0007669"/>
    <property type="project" value="UniProtKB-UniRule"/>
</dbReference>
<evidence type="ECO:0000256" key="4">
    <source>
        <dbReference type="PROSITE-ProRule" id="PRU00409"/>
    </source>
</evidence>
<dbReference type="EMBL" id="KQ242439">
    <property type="protein sequence ID" value="KNC78707.1"/>
    <property type="molecule type" value="Genomic_DNA"/>
</dbReference>
<dbReference type="AlphaFoldDB" id="A0A0L0FPH3"/>
<dbReference type="InterPro" id="IPR011761">
    <property type="entry name" value="ATP-grasp"/>
</dbReference>
<dbReference type="STRING" id="667725.A0A0L0FPH3"/>
<keyword evidence="1" id="KW-0436">Ligase</keyword>
<dbReference type="InterPro" id="IPR052032">
    <property type="entry name" value="ATP-dep_AA_Ligase"/>
</dbReference>
<accession>A0A0L0FPH3</accession>
<protein>
    <recommendedName>
        <fullName evidence="5">ATP-grasp domain-containing protein</fullName>
    </recommendedName>
</protein>
<name>A0A0L0FPH3_9EUKA</name>
<dbReference type="GeneID" id="25909383"/>
<dbReference type="PANTHER" id="PTHR43585">
    <property type="entry name" value="FUMIPYRROLE BIOSYNTHESIS PROTEIN C"/>
    <property type="match status" value="1"/>
</dbReference>
<feature type="domain" description="ATP-grasp" evidence="5">
    <location>
        <begin position="83"/>
        <end position="285"/>
    </location>
</feature>
<dbReference type="PROSITE" id="PS50975">
    <property type="entry name" value="ATP_GRASP"/>
    <property type="match status" value="1"/>
</dbReference>
<dbReference type="eggNOG" id="ENOG502QRI6">
    <property type="taxonomic scope" value="Eukaryota"/>
</dbReference>
<keyword evidence="3 4" id="KW-0067">ATP-binding</keyword>
<dbReference type="SUPFAM" id="SSF56059">
    <property type="entry name" value="Glutathione synthetase ATP-binding domain-like"/>
    <property type="match status" value="1"/>
</dbReference>
<dbReference type="GO" id="GO:0016874">
    <property type="term" value="F:ligase activity"/>
    <property type="evidence" value="ECO:0007669"/>
    <property type="project" value="UniProtKB-KW"/>
</dbReference>
<keyword evidence="7" id="KW-1185">Reference proteome</keyword>
<evidence type="ECO:0000256" key="1">
    <source>
        <dbReference type="ARBA" id="ARBA00022598"/>
    </source>
</evidence>